<dbReference type="InterPro" id="IPR004879">
    <property type="entry name" value="Ssp411-like_TRX"/>
</dbReference>
<dbReference type="AlphaFoldDB" id="A0A934KL51"/>
<evidence type="ECO:0000259" key="2">
    <source>
        <dbReference type="Pfam" id="PF07944"/>
    </source>
</evidence>
<reference evidence="3 4" key="1">
    <citation type="submission" date="2020-09" db="EMBL/GenBank/DDBJ databases">
        <title>Draft genome of Gelidibacter salicanalis PAMC21136.</title>
        <authorList>
            <person name="Park H."/>
        </authorList>
    </citation>
    <scope>NUCLEOTIDE SEQUENCE [LARGE SCALE GENOMIC DNA]</scope>
    <source>
        <strain evidence="3 4">PAMC21136</strain>
    </source>
</reference>
<organism evidence="3 4">
    <name type="scientific">Gelidibacter salicanalis</name>
    <dbReference type="NCBI Taxonomy" id="291193"/>
    <lineage>
        <taxon>Bacteria</taxon>
        <taxon>Pseudomonadati</taxon>
        <taxon>Bacteroidota</taxon>
        <taxon>Flavobacteriia</taxon>
        <taxon>Flavobacteriales</taxon>
        <taxon>Flavobacteriaceae</taxon>
        <taxon>Gelidibacter</taxon>
    </lineage>
</organism>
<evidence type="ECO:0000313" key="4">
    <source>
        <dbReference type="Proteomes" id="UP000662373"/>
    </source>
</evidence>
<proteinExistence type="predicted"/>
<dbReference type="Pfam" id="PF03190">
    <property type="entry name" value="Thioredox_DsbH"/>
    <property type="match status" value="1"/>
</dbReference>
<dbReference type="Proteomes" id="UP000662373">
    <property type="component" value="Unassembled WGS sequence"/>
</dbReference>
<name>A0A934KL51_9FLAO</name>
<dbReference type="PIRSF" id="PIRSF006402">
    <property type="entry name" value="UCP006402_thioredoxin"/>
    <property type="match status" value="1"/>
</dbReference>
<dbReference type="CDD" id="cd02955">
    <property type="entry name" value="SSP411"/>
    <property type="match status" value="1"/>
</dbReference>
<dbReference type="SUPFAM" id="SSF48208">
    <property type="entry name" value="Six-hairpin glycosidases"/>
    <property type="match status" value="1"/>
</dbReference>
<dbReference type="InterPro" id="IPR012878">
    <property type="entry name" value="Beta-AFase-like_GH127_cat"/>
</dbReference>
<gene>
    <name evidence="3" type="ORF">JEM65_00925</name>
</gene>
<dbReference type="InterPro" id="IPR024705">
    <property type="entry name" value="Ssp411"/>
</dbReference>
<dbReference type="InterPro" id="IPR036249">
    <property type="entry name" value="Thioredoxin-like_sf"/>
</dbReference>
<feature type="domain" description="Spermatogenesis-associated protein 20-like TRX" evidence="1">
    <location>
        <begin position="31"/>
        <end position="185"/>
    </location>
</feature>
<dbReference type="SUPFAM" id="SSF52833">
    <property type="entry name" value="Thioredoxin-like"/>
    <property type="match status" value="1"/>
</dbReference>
<keyword evidence="4" id="KW-1185">Reference proteome</keyword>
<evidence type="ECO:0000313" key="3">
    <source>
        <dbReference type="EMBL" id="MBJ7879219.1"/>
    </source>
</evidence>
<dbReference type="GO" id="GO:0005975">
    <property type="term" value="P:carbohydrate metabolic process"/>
    <property type="evidence" value="ECO:0007669"/>
    <property type="project" value="InterPro"/>
</dbReference>
<feature type="domain" description="Non-reducing end beta-L-arabinofuranosidase-like GH127 catalytic" evidence="2">
    <location>
        <begin position="446"/>
        <end position="603"/>
    </location>
</feature>
<dbReference type="InterPro" id="IPR008928">
    <property type="entry name" value="6-hairpin_glycosidase_sf"/>
</dbReference>
<dbReference type="RefSeq" id="WP_199596663.1">
    <property type="nucleotide sequence ID" value="NZ_JAEHJZ010000001.1"/>
</dbReference>
<protein>
    <submittedName>
        <fullName evidence="3">Thioredoxin domain-containing protein</fullName>
    </submittedName>
</protein>
<comment type="caution">
    <text evidence="3">The sequence shown here is derived from an EMBL/GenBank/DDBJ whole genome shotgun (WGS) entry which is preliminary data.</text>
</comment>
<dbReference type="Pfam" id="PF07944">
    <property type="entry name" value="Beta-AFase-like_GH127_cat"/>
    <property type="match status" value="1"/>
</dbReference>
<dbReference type="Gene3D" id="3.40.30.10">
    <property type="entry name" value="Glutaredoxin"/>
    <property type="match status" value="1"/>
</dbReference>
<dbReference type="EMBL" id="JAEHJZ010000001">
    <property type="protein sequence ID" value="MBJ7879219.1"/>
    <property type="molecule type" value="Genomic_DNA"/>
</dbReference>
<dbReference type="PANTHER" id="PTHR42899:SF1">
    <property type="entry name" value="SPERMATOGENESIS-ASSOCIATED PROTEIN 20"/>
    <property type="match status" value="1"/>
</dbReference>
<dbReference type="Gene3D" id="1.50.10.20">
    <property type="match status" value="1"/>
</dbReference>
<accession>A0A934KL51</accession>
<sequence length="703" mass="81465">MKHCFNSLFFLISILLFNCKNESSSENFEFTNALIHETSPYLLQHAHNPVNWKAWNTESLEQAKAQNKLIIVSVGYSSCHWCHVMEEESFQDEDVAKVMNENFVSIKVDREERPDIDQIYMGALELMTGSGGWPLNCICLPDGRPIFGGTYFTKDEWMQVIEKLSSLYREDPEKMIAYADKLEEGMKNADLIKVNKELEPLKFSELNNSVNLWKTLLDYQDGGDMGTEKFPRSNNLNFLLRFSHETNDTVLKNYINNSLNKMSYGGLYDQIGGGFSRYVVDRDWHIPHFEKMLYDNAQLVSVYSDAYLITKNEAYKRVVSETLNFVAGYLTHENGAFYSSLNAVSENENGKLGEGNYYIWTKAGLRQLITNNYNLFEKYYNINSTGYWENDNYVLLRNQSDSLFAKSNDITIQDLQLQIRDWHKTLLTAREARHKPTVDKKALTSWNALMLKGYVDAYRVFNNPEYLKAAIKNAQFLKKQQLKTDGSLYRTHIDSQSMINGYSEDYAYVIEAFISLYQVTLDEKWLNSAKALMDYTIDHFYNKESGMFFFTSDQDDALIMRKTETIDNATPSSNSVLAKNLFKLSHYYDDLDYKKMAYQMMNNLKPNILESPSAYSNWLDLMANYTFKYYEFVISGKNAKQDLKILNSYYLPNILIAGSVKDSEMPLLKNRYDSDETYSYVCVNGSCKLPETDVTKAIRQLKK</sequence>
<dbReference type="PANTHER" id="PTHR42899">
    <property type="entry name" value="SPERMATOGENESIS-ASSOCIATED PROTEIN 20"/>
    <property type="match status" value="1"/>
</dbReference>
<evidence type="ECO:0000259" key="1">
    <source>
        <dbReference type="Pfam" id="PF03190"/>
    </source>
</evidence>